<dbReference type="SUPFAM" id="SSF47095">
    <property type="entry name" value="HMG-box"/>
    <property type="match status" value="2"/>
</dbReference>
<evidence type="ECO:0000313" key="3">
    <source>
        <dbReference type="Proteomes" id="UP001152622"/>
    </source>
</evidence>
<feature type="compositionally biased region" description="Basic and acidic residues" evidence="1">
    <location>
        <begin position="91"/>
        <end position="107"/>
    </location>
</feature>
<keyword evidence="3" id="KW-1185">Reference proteome</keyword>
<feature type="compositionally biased region" description="Basic and acidic residues" evidence="1">
    <location>
        <begin position="22"/>
        <end position="40"/>
    </location>
</feature>
<sequence>MMSQLAGKWAALSEQERAVFHREAEKAKEAAEHMSPEQKGRKAQLILKQLKKQSISQAADSTFIQAWMMSQLAGKWAALSEQERAVFHREAEKAKEAAEHMSPEQKGRKAQLILKQLKKQVR</sequence>
<gene>
    <name evidence="2" type="ORF">SKAU_G00104960</name>
</gene>
<protein>
    <submittedName>
        <fullName evidence="2">Uncharacterized protein</fullName>
    </submittedName>
</protein>
<feature type="region of interest" description="Disordered" evidence="1">
    <location>
        <begin position="91"/>
        <end position="111"/>
    </location>
</feature>
<comment type="caution">
    <text evidence="2">The sequence shown here is derived from an EMBL/GenBank/DDBJ whole genome shotgun (WGS) entry which is preliminary data.</text>
</comment>
<reference evidence="2" key="1">
    <citation type="journal article" date="2023" name="Science">
        <title>Genome structures resolve the early diversification of teleost fishes.</title>
        <authorList>
            <person name="Parey E."/>
            <person name="Louis A."/>
            <person name="Montfort J."/>
            <person name="Bouchez O."/>
            <person name="Roques C."/>
            <person name="Iampietro C."/>
            <person name="Lluch J."/>
            <person name="Castinel A."/>
            <person name="Donnadieu C."/>
            <person name="Desvignes T."/>
            <person name="Floi Bucao C."/>
            <person name="Jouanno E."/>
            <person name="Wen M."/>
            <person name="Mejri S."/>
            <person name="Dirks R."/>
            <person name="Jansen H."/>
            <person name="Henkel C."/>
            <person name="Chen W.J."/>
            <person name="Zahm M."/>
            <person name="Cabau C."/>
            <person name="Klopp C."/>
            <person name="Thompson A.W."/>
            <person name="Robinson-Rechavi M."/>
            <person name="Braasch I."/>
            <person name="Lecointre G."/>
            <person name="Bobe J."/>
            <person name="Postlethwait J.H."/>
            <person name="Berthelot C."/>
            <person name="Roest Crollius H."/>
            <person name="Guiguen Y."/>
        </authorList>
    </citation>
    <scope>NUCLEOTIDE SEQUENCE</scope>
    <source>
        <strain evidence="2">WJC10195</strain>
    </source>
</reference>
<proteinExistence type="predicted"/>
<feature type="region of interest" description="Disordered" evidence="1">
    <location>
        <begin position="22"/>
        <end position="41"/>
    </location>
</feature>
<evidence type="ECO:0000256" key="1">
    <source>
        <dbReference type="SAM" id="MobiDB-lite"/>
    </source>
</evidence>
<organism evidence="2 3">
    <name type="scientific">Synaphobranchus kaupii</name>
    <name type="common">Kaup's arrowtooth eel</name>
    <dbReference type="NCBI Taxonomy" id="118154"/>
    <lineage>
        <taxon>Eukaryota</taxon>
        <taxon>Metazoa</taxon>
        <taxon>Chordata</taxon>
        <taxon>Craniata</taxon>
        <taxon>Vertebrata</taxon>
        <taxon>Euteleostomi</taxon>
        <taxon>Actinopterygii</taxon>
        <taxon>Neopterygii</taxon>
        <taxon>Teleostei</taxon>
        <taxon>Anguilliformes</taxon>
        <taxon>Synaphobranchidae</taxon>
        <taxon>Synaphobranchus</taxon>
    </lineage>
</organism>
<dbReference type="InterPro" id="IPR036910">
    <property type="entry name" value="HMG_box_dom_sf"/>
</dbReference>
<accession>A0A9Q1G033</accession>
<dbReference type="AlphaFoldDB" id="A0A9Q1G033"/>
<dbReference type="EMBL" id="JAINUF010000003">
    <property type="protein sequence ID" value="KAJ8370468.1"/>
    <property type="molecule type" value="Genomic_DNA"/>
</dbReference>
<dbReference type="Proteomes" id="UP001152622">
    <property type="component" value="Chromosome 3"/>
</dbReference>
<name>A0A9Q1G033_SYNKA</name>
<evidence type="ECO:0000313" key="2">
    <source>
        <dbReference type="EMBL" id="KAJ8370468.1"/>
    </source>
</evidence>